<dbReference type="Proteomes" id="UP000034681">
    <property type="component" value="Unassembled WGS sequence"/>
</dbReference>
<name>A0A0M2PR24_PROHO</name>
<evidence type="ECO:0000256" key="1">
    <source>
        <dbReference type="SAM" id="Phobius"/>
    </source>
</evidence>
<reference evidence="2" key="1">
    <citation type="submission" date="2012-04" db="EMBL/GenBank/DDBJ databases">
        <authorList>
            <person name="Borisov I.G."/>
            <person name="Ivanikova N.V."/>
            <person name="Pinevich A.V."/>
        </authorList>
    </citation>
    <scope>NUCLEOTIDE SEQUENCE</scope>
    <source>
        <strain evidence="2">CALU 1027</strain>
    </source>
</reference>
<gene>
    <name evidence="2" type="ORF">PROH_17595</name>
</gene>
<dbReference type="OrthoDB" id="426174at2"/>
<comment type="caution">
    <text evidence="2">The sequence shown here is derived from an EMBL/GenBank/DDBJ whole genome shotgun (WGS) entry which is preliminary data.</text>
</comment>
<sequence length="73" mass="7784">MNPLFSLAASLICGFWLMVIAIVASQNPTPIALRFLGLRSVPIPLGLVVALCGVLGLVMTSLLLGLWTQFSKE</sequence>
<evidence type="ECO:0008006" key="4">
    <source>
        <dbReference type="Google" id="ProtNLM"/>
    </source>
</evidence>
<organism evidence="2 3">
    <name type="scientific">Prochlorothrix hollandica PCC 9006 = CALU 1027</name>
    <dbReference type="NCBI Taxonomy" id="317619"/>
    <lineage>
        <taxon>Bacteria</taxon>
        <taxon>Bacillati</taxon>
        <taxon>Cyanobacteriota</taxon>
        <taxon>Cyanophyceae</taxon>
        <taxon>Prochlorotrichales</taxon>
        <taxon>Prochlorotrichaceae</taxon>
        <taxon>Prochlorothrix</taxon>
    </lineage>
</organism>
<dbReference type="EMBL" id="AJTX02000007">
    <property type="protein sequence ID" value="KKI98669.1"/>
    <property type="molecule type" value="Genomic_DNA"/>
</dbReference>
<feature type="transmembrane region" description="Helical" evidence="1">
    <location>
        <begin position="41"/>
        <end position="67"/>
    </location>
</feature>
<keyword evidence="1" id="KW-0812">Transmembrane</keyword>
<keyword evidence="1" id="KW-0472">Membrane</keyword>
<keyword evidence="3" id="KW-1185">Reference proteome</keyword>
<evidence type="ECO:0000313" key="3">
    <source>
        <dbReference type="Proteomes" id="UP000034681"/>
    </source>
</evidence>
<accession>A0A0M2PR24</accession>
<keyword evidence="1" id="KW-1133">Transmembrane helix</keyword>
<proteinExistence type="predicted"/>
<dbReference type="RefSeq" id="WP_016925546.1">
    <property type="nucleotide sequence ID" value="NZ_KB235936.1"/>
</dbReference>
<protein>
    <recommendedName>
        <fullName evidence="4">Lipopolysaccharide assembly protein A domain-containing protein</fullName>
    </recommendedName>
</protein>
<dbReference type="AlphaFoldDB" id="A0A0M2PR24"/>
<dbReference type="STRING" id="317619.GCA_000332315_01642"/>
<evidence type="ECO:0000313" key="2">
    <source>
        <dbReference type="EMBL" id="KKI98669.1"/>
    </source>
</evidence>